<accession>A0AAD8DV07</accession>
<evidence type="ECO:0000313" key="1">
    <source>
        <dbReference type="EMBL" id="KAJ8725109.1"/>
    </source>
</evidence>
<comment type="caution">
    <text evidence="1">The sequence shown here is derived from an EMBL/GenBank/DDBJ whole genome shotgun (WGS) entry which is preliminary data.</text>
</comment>
<dbReference type="AlphaFoldDB" id="A0AAD8DV07"/>
<dbReference type="EMBL" id="JARGEI010000010">
    <property type="protein sequence ID" value="KAJ8725109.1"/>
    <property type="molecule type" value="Genomic_DNA"/>
</dbReference>
<reference evidence="1" key="1">
    <citation type="submission" date="2023-03" db="EMBL/GenBank/DDBJ databases">
        <title>Chromosome-level genomes of two armyworms, Mythimna separata and Mythimna loreyi, provide insights into the biosynthesis and reception of sex pheromones.</title>
        <authorList>
            <person name="Zhao H."/>
        </authorList>
    </citation>
    <scope>NUCLEOTIDE SEQUENCE</scope>
    <source>
        <strain evidence="1">BeijingLab</strain>
        <tissue evidence="1">Pupa</tissue>
    </source>
</reference>
<evidence type="ECO:0000313" key="2">
    <source>
        <dbReference type="Proteomes" id="UP001231518"/>
    </source>
</evidence>
<sequence>MLWWKQLESAQDNIMMIEREEQTKEFIEHTTVTLTLPSINPGMQDDLFMANIEQVKSLQASLFPICSKGTFISNFLQNNIKTNQLEINTDIRTFRTTAKLKEPRDLFALPKELDCPQQAPRWPTECQVVEEKIQHLVWSPASPEPYYISSGKELQPQPVGEDAGTVIFQYYPMSAVNYSINSRRVSLISISMCQCRRRRH</sequence>
<gene>
    <name evidence="1" type="ORF">PYW07_016067</name>
</gene>
<dbReference type="Proteomes" id="UP001231518">
    <property type="component" value="Chromosome 7"/>
</dbReference>
<keyword evidence="2" id="KW-1185">Reference proteome</keyword>
<proteinExistence type="predicted"/>
<organism evidence="1 2">
    <name type="scientific">Mythimna separata</name>
    <name type="common">Oriental armyworm</name>
    <name type="synonym">Pseudaletia separata</name>
    <dbReference type="NCBI Taxonomy" id="271217"/>
    <lineage>
        <taxon>Eukaryota</taxon>
        <taxon>Metazoa</taxon>
        <taxon>Ecdysozoa</taxon>
        <taxon>Arthropoda</taxon>
        <taxon>Hexapoda</taxon>
        <taxon>Insecta</taxon>
        <taxon>Pterygota</taxon>
        <taxon>Neoptera</taxon>
        <taxon>Endopterygota</taxon>
        <taxon>Lepidoptera</taxon>
        <taxon>Glossata</taxon>
        <taxon>Ditrysia</taxon>
        <taxon>Noctuoidea</taxon>
        <taxon>Noctuidae</taxon>
        <taxon>Noctuinae</taxon>
        <taxon>Hadenini</taxon>
        <taxon>Mythimna</taxon>
    </lineage>
</organism>
<protein>
    <submittedName>
        <fullName evidence="1">Uncharacterized protein</fullName>
    </submittedName>
</protein>
<name>A0AAD8DV07_MYTSE</name>